<dbReference type="Proteomes" id="UP000481861">
    <property type="component" value="Unassembled WGS sequence"/>
</dbReference>
<feature type="domain" description="C2H2-type" evidence="3">
    <location>
        <begin position="220"/>
        <end position="243"/>
    </location>
</feature>
<gene>
    <name evidence="4" type="ORF">BDV95DRAFT_392662</name>
</gene>
<dbReference type="EMBL" id="JAADJZ010000009">
    <property type="protein sequence ID" value="KAF2872653.1"/>
    <property type="molecule type" value="Genomic_DNA"/>
</dbReference>
<accession>A0A7C8ICE7</accession>
<keyword evidence="1" id="KW-0479">Metal-binding</keyword>
<dbReference type="InterPro" id="IPR013087">
    <property type="entry name" value="Znf_C2H2_type"/>
</dbReference>
<evidence type="ECO:0000313" key="4">
    <source>
        <dbReference type="EMBL" id="KAF2872653.1"/>
    </source>
</evidence>
<protein>
    <recommendedName>
        <fullName evidence="3">C2H2-type domain-containing protein</fullName>
    </recommendedName>
</protein>
<keyword evidence="5" id="KW-1185">Reference proteome</keyword>
<dbReference type="OrthoDB" id="654211at2759"/>
<evidence type="ECO:0000259" key="3">
    <source>
        <dbReference type="PROSITE" id="PS50157"/>
    </source>
</evidence>
<sequence>MDNRYLSAFPADMDVDFQDFEMNHETFTFFGAQPAQHLPHDQQALVEHSGPEYSYSPSAQWQGMNFGYGAQPLHRRHISTSTQSSQSTNYRSSNGSIFSRRRLRDSAASANTALSHFSDASRDYDISHAEQLLSPPTESVATYPIQSIRDSGPTSGTQPLSQCNARYNKESFAPCHKRTVRPRRTDKEPQYWCTACPRAFTLKYDWKTHEEIFQERFEMYECDMCEKTYFSDKDFKHHHKAGHNCKTCSSKTCSESQHVNYARKERASRTGWGCGFCFKFFLSWTDRCNHVSGHFEKGDDIANWQHSRVILSLLQRDGVREHWDRLCKSTQIIEHGWSRHVTGRAEGYLDSGCAPHLQDKLEFFTPGQDGAALAFEAFTKDIGPVTNLNRPQAMRPIQEAAELQSSAVNTALTNNIRQHPVTAKRLEQTSMSSLKKSPPNKKLPLLPHEIPPKNHQSPCATIIDDLMSELESWDNLNTTIMQDPNLPTGVCAMDFNVLDEQYDSEFPSFQ</sequence>
<name>A0A7C8ICE7_9PLEO</name>
<feature type="region of interest" description="Disordered" evidence="2">
    <location>
        <begin position="76"/>
        <end position="97"/>
    </location>
</feature>
<evidence type="ECO:0000313" key="5">
    <source>
        <dbReference type="Proteomes" id="UP000481861"/>
    </source>
</evidence>
<keyword evidence="1" id="KW-0862">Zinc</keyword>
<dbReference type="Gene3D" id="3.30.160.60">
    <property type="entry name" value="Classic Zinc Finger"/>
    <property type="match status" value="1"/>
</dbReference>
<organism evidence="4 5">
    <name type="scientific">Massariosphaeria phaeospora</name>
    <dbReference type="NCBI Taxonomy" id="100035"/>
    <lineage>
        <taxon>Eukaryota</taxon>
        <taxon>Fungi</taxon>
        <taxon>Dikarya</taxon>
        <taxon>Ascomycota</taxon>
        <taxon>Pezizomycotina</taxon>
        <taxon>Dothideomycetes</taxon>
        <taxon>Pleosporomycetidae</taxon>
        <taxon>Pleosporales</taxon>
        <taxon>Pleosporales incertae sedis</taxon>
        <taxon>Massariosphaeria</taxon>
    </lineage>
</organism>
<dbReference type="PROSITE" id="PS50157">
    <property type="entry name" value="ZINC_FINGER_C2H2_2"/>
    <property type="match status" value="1"/>
</dbReference>
<evidence type="ECO:0000256" key="1">
    <source>
        <dbReference type="PROSITE-ProRule" id="PRU00042"/>
    </source>
</evidence>
<dbReference type="PROSITE" id="PS00028">
    <property type="entry name" value="ZINC_FINGER_C2H2_1"/>
    <property type="match status" value="1"/>
</dbReference>
<comment type="caution">
    <text evidence="4">The sequence shown here is derived from an EMBL/GenBank/DDBJ whole genome shotgun (WGS) entry which is preliminary data.</text>
</comment>
<dbReference type="InterPro" id="IPR036236">
    <property type="entry name" value="Znf_C2H2_sf"/>
</dbReference>
<reference evidence="4 5" key="1">
    <citation type="submission" date="2020-01" db="EMBL/GenBank/DDBJ databases">
        <authorList>
            <consortium name="DOE Joint Genome Institute"/>
            <person name="Haridas S."/>
            <person name="Albert R."/>
            <person name="Binder M."/>
            <person name="Bloem J."/>
            <person name="Labutti K."/>
            <person name="Salamov A."/>
            <person name="Andreopoulos B."/>
            <person name="Baker S.E."/>
            <person name="Barry K."/>
            <person name="Bills G."/>
            <person name="Bluhm B.H."/>
            <person name="Cannon C."/>
            <person name="Castanera R."/>
            <person name="Culley D.E."/>
            <person name="Daum C."/>
            <person name="Ezra D."/>
            <person name="Gonzalez J.B."/>
            <person name="Henrissat B."/>
            <person name="Kuo A."/>
            <person name="Liang C."/>
            <person name="Lipzen A."/>
            <person name="Lutzoni F."/>
            <person name="Magnuson J."/>
            <person name="Mondo S."/>
            <person name="Nolan M."/>
            <person name="Ohm R."/>
            <person name="Pangilinan J."/>
            <person name="Park H.-J.H."/>
            <person name="Ramirez L."/>
            <person name="Alfaro M."/>
            <person name="Sun H."/>
            <person name="Tritt A."/>
            <person name="Yoshinaga Y."/>
            <person name="Zwiers L.-H.L."/>
            <person name="Turgeon B.G."/>
            <person name="Goodwin S.B."/>
            <person name="Spatafora J.W."/>
            <person name="Crous P.W."/>
            <person name="Grigoriev I.V."/>
        </authorList>
    </citation>
    <scope>NUCLEOTIDE SEQUENCE [LARGE SCALE GENOMIC DNA]</scope>
    <source>
        <strain evidence="4 5">CBS 611.86</strain>
    </source>
</reference>
<dbReference type="SMART" id="SM00355">
    <property type="entry name" value="ZnF_C2H2"/>
    <property type="match status" value="2"/>
</dbReference>
<dbReference type="GO" id="GO:0008270">
    <property type="term" value="F:zinc ion binding"/>
    <property type="evidence" value="ECO:0007669"/>
    <property type="project" value="UniProtKB-KW"/>
</dbReference>
<dbReference type="SUPFAM" id="SSF57667">
    <property type="entry name" value="beta-beta-alpha zinc fingers"/>
    <property type="match status" value="1"/>
</dbReference>
<evidence type="ECO:0000256" key="2">
    <source>
        <dbReference type="SAM" id="MobiDB-lite"/>
    </source>
</evidence>
<feature type="compositionally biased region" description="Low complexity" evidence="2">
    <location>
        <begin position="79"/>
        <end position="96"/>
    </location>
</feature>
<dbReference type="AlphaFoldDB" id="A0A7C8ICE7"/>
<keyword evidence="1" id="KW-0863">Zinc-finger</keyword>
<proteinExistence type="predicted"/>